<name>A0A3M0KC76_HIRRU</name>
<evidence type="ECO:0000256" key="3">
    <source>
        <dbReference type="ARBA" id="ARBA00011984"/>
    </source>
</evidence>
<dbReference type="PRINTS" id="PR00449">
    <property type="entry name" value="RASTRNSFRMNG"/>
</dbReference>
<evidence type="ECO:0000256" key="7">
    <source>
        <dbReference type="ARBA" id="ARBA00022840"/>
    </source>
</evidence>
<keyword evidence="9" id="KW-0449">Lipoprotein</keyword>
<comment type="similarity">
    <text evidence="2">Belongs to the small GTPase superfamily. Rab family.</text>
</comment>
<evidence type="ECO:0000256" key="5">
    <source>
        <dbReference type="ARBA" id="ARBA00016955"/>
    </source>
</evidence>
<comment type="catalytic activity">
    <reaction evidence="11">
        <text>[protein]-disulfide + 2 glutathione = [protein]-dithiol + glutathione disulfide</text>
        <dbReference type="Rhea" id="RHEA:21064"/>
        <dbReference type="Rhea" id="RHEA-COMP:10593"/>
        <dbReference type="Rhea" id="RHEA-COMP:10594"/>
        <dbReference type="ChEBI" id="CHEBI:29950"/>
        <dbReference type="ChEBI" id="CHEBI:50058"/>
        <dbReference type="ChEBI" id="CHEBI:57925"/>
        <dbReference type="ChEBI" id="CHEBI:58297"/>
        <dbReference type="EC" id="1.8.4.2"/>
    </reaction>
    <physiologicalReaction direction="right-to-left" evidence="11">
        <dbReference type="Rhea" id="RHEA:21066"/>
    </physiologicalReaction>
</comment>
<dbReference type="Proteomes" id="UP000269221">
    <property type="component" value="Unassembled WGS sequence"/>
</dbReference>
<evidence type="ECO:0000313" key="16">
    <source>
        <dbReference type="Proteomes" id="UP000269221"/>
    </source>
</evidence>
<dbReference type="Gene3D" id="3.40.30.10">
    <property type="entry name" value="Glutaredoxin"/>
    <property type="match status" value="1"/>
</dbReference>
<comment type="subcellular location">
    <subcellularLocation>
        <location evidence="1">Membrane</location>
        <topology evidence="1">Lipid-anchor</topology>
    </subcellularLocation>
</comment>
<dbReference type="InterPro" id="IPR036249">
    <property type="entry name" value="Thioredoxin-like_sf"/>
</dbReference>
<dbReference type="PROSITE" id="PS00194">
    <property type="entry name" value="THIOREDOXIN_1"/>
    <property type="match status" value="1"/>
</dbReference>
<evidence type="ECO:0000256" key="13">
    <source>
        <dbReference type="SAM" id="MobiDB-lite"/>
    </source>
</evidence>
<dbReference type="Pfam" id="PF13899">
    <property type="entry name" value="Thioredoxin_7"/>
    <property type="match status" value="1"/>
</dbReference>
<dbReference type="CDD" id="cd02959">
    <property type="entry name" value="ERp19"/>
    <property type="match status" value="1"/>
</dbReference>
<dbReference type="SMART" id="SM00174">
    <property type="entry name" value="RHO"/>
    <property type="match status" value="1"/>
</dbReference>
<dbReference type="InterPro" id="IPR001806">
    <property type="entry name" value="Small_GTPase"/>
</dbReference>
<keyword evidence="7" id="KW-0067">ATP-binding</keyword>
<dbReference type="GO" id="GO:0019153">
    <property type="term" value="F:protein-disulfide reductase (glutathione) activity"/>
    <property type="evidence" value="ECO:0007669"/>
    <property type="project" value="UniProtKB-EC"/>
</dbReference>
<dbReference type="SUPFAM" id="SSF52833">
    <property type="entry name" value="Thioredoxin-like"/>
    <property type="match status" value="1"/>
</dbReference>
<feature type="compositionally biased region" description="Low complexity" evidence="13">
    <location>
        <begin position="7"/>
        <end position="17"/>
    </location>
</feature>
<dbReference type="PROSITE" id="PS51420">
    <property type="entry name" value="RHO"/>
    <property type="match status" value="1"/>
</dbReference>
<dbReference type="Gene3D" id="3.40.50.300">
    <property type="entry name" value="P-loop containing nucleotide triphosphate hydrolases"/>
    <property type="match status" value="2"/>
</dbReference>
<dbReference type="PROSITE" id="PS51352">
    <property type="entry name" value="THIOREDOXIN_2"/>
    <property type="match status" value="1"/>
</dbReference>
<dbReference type="EMBL" id="QRBI01000117">
    <property type="protein sequence ID" value="RMC08680.1"/>
    <property type="molecule type" value="Genomic_DNA"/>
</dbReference>
<protein>
    <recommendedName>
        <fullName evidence="5">Thioredoxin domain-containing protein 12</fullName>
        <ecNumber evidence="4">1.8.4.2</ecNumber>
        <ecNumber evidence="3">3.6.5.2</ecNumber>
    </recommendedName>
</protein>
<dbReference type="Pfam" id="PF08433">
    <property type="entry name" value="KTI12"/>
    <property type="match status" value="2"/>
</dbReference>
<evidence type="ECO:0000256" key="11">
    <source>
        <dbReference type="ARBA" id="ARBA00033687"/>
    </source>
</evidence>
<accession>A0A3M0KC76</accession>
<evidence type="ECO:0000256" key="6">
    <source>
        <dbReference type="ARBA" id="ARBA00022741"/>
    </source>
</evidence>
<keyword evidence="6" id="KW-0547">Nucleotide-binding</keyword>
<keyword evidence="16" id="KW-1185">Reference proteome</keyword>
<dbReference type="SMART" id="SM00175">
    <property type="entry name" value="RAB"/>
    <property type="match status" value="1"/>
</dbReference>
<comment type="catalytic activity">
    <reaction evidence="12">
        <text>GTP + H2O = GDP + phosphate + H(+)</text>
        <dbReference type="Rhea" id="RHEA:19669"/>
        <dbReference type="ChEBI" id="CHEBI:15377"/>
        <dbReference type="ChEBI" id="CHEBI:15378"/>
        <dbReference type="ChEBI" id="CHEBI:37565"/>
        <dbReference type="ChEBI" id="CHEBI:43474"/>
        <dbReference type="ChEBI" id="CHEBI:58189"/>
        <dbReference type="EC" id="3.6.5.2"/>
    </reaction>
    <physiologicalReaction direction="left-to-right" evidence="12">
        <dbReference type="Rhea" id="RHEA:19670"/>
    </physiologicalReaction>
</comment>
<dbReference type="InterPro" id="IPR050305">
    <property type="entry name" value="Small_GTPase_Rab"/>
</dbReference>
<feature type="compositionally biased region" description="Basic and acidic residues" evidence="13">
    <location>
        <begin position="18"/>
        <end position="27"/>
    </location>
</feature>
<dbReference type="AlphaFoldDB" id="A0A3M0KC76"/>
<evidence type="ECO:0000256" key="2">
    <source>
        <dbReference type="ARBA" id="ARBA00006270"/>
    </source>
</evidence>
<evidence type="ECO:0000256" key="10">
    <source>
        <dbReference type="ARBA" id="ARBA00023289"/>
    </source>
</evidence>
<dbReference type="InterPro" id="IPR013641">
    <property type="entry name" value="KTI12/PSTK"/>
</dbReference>
<keyword evidence="8" id="KW-0342">GTP-binding</keyword>
<dbReference type="STRING" id="333673.A0A3M0KC76"/>
<dbReference type="InterPro" id="IPR037462">
    <property type="entry name" value="ERp19"/>
</dbReference>
<dbReference type="NCBIfam" id="TIGR00231">
    <property type="entry name" value="small_GTP"/>
    <property type="match status" value="1"/>
</dbReference>
<evidence type="ECO:0000256" key="4">
    <source>
        <dbReference type="ARBA" id="ARBA00013094"/>
    </source>
</evidence>
<evidence type="ECO:0000256" key="1">
    <source>
        <dbReference type="ARBA" id="ARBA00004635"/>
    </source>
</evidence>
<dbReference type="GO" id="GO:0003925">
    <property type="term" value="F:G protein activity"/>
    <property type="evidence" value="ECO:0007669"/>
    <property type="project" value="UniProtKB-EC"/>
</dbReference>
<dbReference type="InterPro" id="IPR027417">
    <property type="entry name" value="P-loop_NTPase"/>
</dbReference>
<dbReference type="GO" id="GO:0005524">
    <property type="term" value="F:ATP binding"/>
    <property type="evidence" value="ECO:0007669"/>
    <property type="project" value="UniProtKB-KW"/>
</dbReference>
<gene>
    <name evidence="15" type="ORF">DUI87_14928</name>
</gene>
<dbReference type="Pfam" id="PF00071">
    <property type="entry name" value="Ras"/>
    <property type="match status" value="2"/>
</dbReference>
<feature type="region of interest" description="Disordered" evidence="13">
    <location>
        <begin position="695"/>
        <end position="723"/>
    </location>
</feature>
<reference evidence="15 16" key="1">
    <citation type="submission" date="2018-07" db="EMBL/GenBank/DDBJ databases">
        <title>A high quality draft genome assembly of the barn swallow (H. rustica rustica).</title>
        <authorList>
            <person name="Formenti G."/>
            <person name="Chiara M."/>
            <person name="Poveda L."/>
            <person name="Francoijs K.-J."/>
            <person name="Bonisoli-Alquati A."/>
            <person name="Canova L."/>
            <person name="Gianfranceschi L."/>
            <person name="Horner D.S."/>
            <person name="Saino N."/>
        </authorList>
    </citation>
    <scope>NUCLEOTIDE SEQUENCE [LARGE SCALE GENOMIC DNA]</scope>
    <source>
        <strain evidence="15">Chelidonia</strain>
        <tissue evidence="15">Blood</tissue>
    </source>
</reference>
<dbReference type="InterPro" id="IPR005225">
    <property type="entry name" value="Small_GTP-bd"/>
</dbReference>
<dbReference type="GO" id="GO:0016020">
    <property type="term" value="C:membrane"/>
    <property type="evidence" value="ECO:0007669"/>
    <property type="project" value="UniProtKB-SubCell"/>
</dbReference>
<dbReference type="PROSITE" id="PS51419">
    <property type="entry name" value="RAB"/>
    <property type="match status" value="1"/>
</dbReference>
<dbReference type="InterPro" id="IPR017937">
    <property type="entry name" value="Thioredoxin_CS"/>
</dbReference>
<evidence type="ECO:0000259" key="14">
    <source>
        <dbReference type="PROSITE" id="PS51352"/>
    </source>
</evidence>
<feature type="domain" description="Thioredoxin" evidence="14">
    <location>
        <begin position="158"/>
        <end position="322"/>
    </location>
</feature>
<sequence>MGRKRQQPGAGRPGAAGARRDRGGGRRAALRAEVERRLSRRDVVIVDAGNELRSIRYELYCAARQAGTARCVLHCAGGAGGPDEPPFEEPEASCRWDRPLFTVGGEEPLPLGAIRAALFESAPPPPHRATRTQPLQSCGFLHQLDRVTQDVLAAVLAAQRSGAQPGETVRVPGVAEGLVLSRPVSVAELSRLRRQFISYTKMQPSDENLPQLASMFLQYLSRSIHGLPLMVIIHKSWCGACKALKPKFAESKEISELAHNFVMVNLEDDEEPKDEAFSPDGGYIPRILFMDPSGKVHPEIINERGNPSYKYFYTNADQGCIAGSWSACSPPGFPYSPVQQNRFPDSAVAQIVPPQVDLNLRPEDGDSESNKDGITLNRALSREQDEKGKSLQIHVHFKDSKAEDEIPLKGCTPFPDSCVQQRDHCLDSYTHSKAFISLMDYRSKLMASVTDARFRQKDTSDQNFDYMFKLLIIGNSSVGKTSFLFRYADDTFTPAFVSTVGIDFKVKTVYRNDKRVKLQIWRHFTLQTEGNIGEKYQKLDKKAAHSCSAENWEAYGLLVSFCCLQNDVMFARKISAVEQEDTAGQERYRTITTAYYRGAMGFVLMYDITSEDSFNAVQDWATQIKTYSWDNAQVILVGNKCDMEDDRIVPVEKGKHLADQLGFDYFEASAKENINVRQVFERLVDIICEKMSESIESDTSRGTSGRSMRLTDNPPPSQQNCSC</sequence>
<dbReference type="EC" id="1.8.4.2" evidence="4"/>
<dbReference type="EC" id="3.6.5.2" evidence="3"/>
<keyword evidence="10" id="KW-0636">Prenylation</keyword>
<dbReference type="OrthoDB" id="9972657at2759"/>
<organism evidence="15 16">
    <name type="scientific">Hirundo rustica rustica</name>
    <dbReference type="NCBI Taxonomy" id="333673"/>
    <lineage>
        <taxon>Eukaryota</taxon>
        <taxon>Metazoa</taxon>
        <taxon>Chordata</taxon>
        <taxon>Craniata</taxon>
        <taxon>Vertebrata</taxon>
        <taxon>Euteleostomi</taxon>
        <taxon>Archelosauria</taxon>
        <taxon>Archosauria</taxon>
        <taxon>Dinosauria</taxon>
        <taxon>Saurischia</taxon>
        <taxon>Theropoda</taxon>
        <taxon>Coelurosauria</taxon>
        <taxon>Aves</taxon>
        <taxon>Neognathae</taxon>
        <taxon>Neoaves</taxon>
        <taxon>Telluraves</taxon>
        <taxon>Australaves</taxon>
        <taxon>Passeriformes</taxon>
        <taxon>Sylvioidea</taxon>
        <taxon>Hirundinidae</taxon>
        <taxon>Hirundo</taxon>
    </lineage>
</organism>
<dbReference type="GO" id="GO:0005525">
    <property type="term" value="F:GTP binding"/>
    <property type="evidence" value="ECO:0007669"/>
    <property type="project" value="UniProtKB-KW"/>
</dbReference>
<evidence type="ECO:0000313" key="15">
    <source>
        <dbReference type="EMBL" id="RMC08680.1"/>
    </source>
</evidence>
<dbReference type="SUPFAM" id="SSF52540">
    <property type="entry name" value="P-loop containing nucleoside triphosphate hydrolases"/>
    <property type="match status" value="1"/>
</dbReference>
<dbReference type="PANTHER" id="PTHR47980">
    <property type="entry name" value="LD44762P"/>
    <property type="match status" value="1"/>
</dbReference>
<dbReference type="InterPro" id="IPR013766">
    <property type="entry name" value="Thioredoxin_domain"/>
</dbReference>
<dbReference type="FunFam" id="3.40.50.300:FF:001447">
    <property type="entry name" value="Ras-related protein Rab-1B"/>
    <property type="match status" value="2"/>
</dbReference>
<dbReference type="SMART" id="SM00173">
    <property type="entry name" value="RAS"/>
    <property type="match status" value="1"/>
</dbReference>
<dbReference type="PROSITE" id="PS51421">
    <property type="entry name" value="RAS"/>
    <property type="match status" value="1"/>
</dbReference>
<comment type="caution">
    <text evidence="15">The sequence shown here is derived from an EMBL/GenBank/DDBJ whole genome shotgun (WGS) entry which is preliminary data.</text>
</comment>
<evidence type="ECO:0000256" key="8">
    <source>
        <dbReference type="ARBA" id="ARBA00023134"/>
    </source>
</evidence>
<proteinExistence type="inferred from homology"/>
<evidence type="ECO:0000256" key="12">
    <source>
        <dbReference type="ARBA" id="ARBA00047660"/>
    </source>
</evidence>
<feature type="region of interest" description="Disordered" evidence="13">
    <location>
        <begin position="1"/>
        <end position="27"/>
    </location>
</feature>
<evidence type="ECO:0000256" key="9">
    <source>
        <dbReference type="ARBA" id="ARBA00023288"/>
    </source>
</evidence>